<gene>
    <name evidence="3" type="ORF">DVS28_a1112</name>
</gene>
<feature type="domain" description="AMP-dependent synthetase/ligase" evidence="1">
    <location>
        <begin position="11"/>
        <end position="313"/>
    </location>
</feature>
<dbReference type="PANTHER" id="PTHR43201">
    <property type="entry name" value="ACYL-COA SYNTHETASE"/>
    <property type="match status" value="1"/>
</dbReference>
<organism evidence="3 4">
    <name type="scientific">Euzebya pacifica</name>
    <dbReference type="NCBI Taxonomy" id="1608957"/>
    <lineage>
        <taxon>Bacteria</taxon>
        <taxon>Bacillati</taxon>
        <taxon>Actinomycetota</taxon>
        <taxon>Nitriliruptoria</taxon>
        <taxon>Euzebyales</taxon>
    </lineage>
</organism>
<evidence type="ECO:0000259" key="2">
    <source>
        <dbReference type="Pfam" id="PF13193"/>
    </source>
</evidence>
<dbReference type="KEGG" id="euz:DVS28_a1112"/>
<evidence type="ECO:0000313" key="4">
    <source>
        <dbReference type="Proteomes" id="UP000264006"/>
    </source>
</evidence>
<name>A0A346XUB5_9ACTN</name>
<dbReference type="PROSITE" id="PS00455">
    <property type="entry name" value="AMP_BINDING"/>
    <property type="match status" value="1"/>
</dbReference>
<dbReference type="OrthoDB" id="9803968at2"/>
<evidence type="ECO:0000259" key="1">
    <source>
        <dbReference type="Pfam" id="PF00501"/>
    </source>
</evidence>
<dbReference type="GO" id="GO:0006631">
    <property type="term" value="P:fatty acid metabolic process"/>
    <property type="evidence" value="ECO:0007669"/>
    <property type="project" value="TreeGrafter"/>
</dbReference>
<dbReference type="GO" id="GO:0031956">
    <property type="term" value="F:medium-chain fatty acid-CoA ligase activity"/>
    <property type="evidence" value="ECO:0007669"/>
    <property type="project" value="TreeGrafter"/>
</dbReference>
<protein>
    <submittedName>
        <fullName evidence="3">Long-chain-fatty-acid--CoA ligase</fullName>
    </submittedName>
</protein>
<dbReference type="Proteomes" id="UP000264006">
    <property type="component" value="Chromosome"/>
</dbReference>
<dbReference type="EMBL" id="CP031165">
    <property type="protein sequence ID" value="AXV05812.1"/>
    <property type="molecule type" value="Genomic_DNA"/>
</dbReference>
<dbReference type="Pfam" id="PF00501">
    <property type="entry name" value="AMP-binding"/>
    <property type="match status" value="1"/>
</dbReference>
<dbReference type="Gene3D" id="3.30.300.30">
    <property type="match status" value="1"/>
</dbReference>
<dbReference type="Gene3D" id="3.40.50.12780">
    <property type="entry name" value="N-terminal domain of ligase-like"/>
    <property type="match status" value="1"/>
</dbReference>
<evidence type="ECO:0000313" key="3">
    <source>
        <dbReference type="EMBL" id="AXV05812.1"/>
    </source>
</evidence>
<dbReference type="InterPro" id="IPR020845">
    <property type="entry name" value="AMP-binding_CS"/>
</dbReference>
<dbReference type="InterPro" id="IPR025110">
    <property type="entry name" value="AMP-bd_C"/>
</dbReference>
<sequence length="464" mass="49251">MTTSWETLACHAVGALRAHGAATGDRVVLLADNSPAFLAFTWGALRAGIVPVPLNTALSDTQVVALAADADGTLVVTDAANAGRLDPDLLLDEADLLAASPAADLHPVPLARAMHYTSGTSGTPKGVWTGVLSPDLATAWADDETTANPTGPDDVHLVCSHLFHSGPHRYAINTLNRGGHVVVQPHFDAGATLAAIQRHRVTTAFMVPTHLSRLLDHPDMATADLSSLRWIHHAGAACPEPLKRRALDAFPAGVLHEFYGSTEGQFTDITPAEWLQRPGSVGRARAGRTLQVTRDDGSEAAVDEVGTVWVSAPPHARFSYWRSPAATAAAWRGDRFTVGDLGALDDEGYLTLSGRRTDLIVTGGVNVYPAEVERVLLAHPSVAEGVVFGVADDAWGQRVTAAVVPRRGAAADGEEIRTFLRARLAGFQTPKDVLVLDDLPRTASGKPLRNVLAERLSPRPQKRP</sequence>
<reference evidence="3 4" key="1">
    <citation type="submission" date="2018-09" db="EMBL/GenBank/DDBJ databases">
        <title>Complete genome sequence of Euzebya sp. DY32-46 isolated from seawater of Pacific Ocean.</title>
        <authorList>
            <person name="Xu L."/>
            <person name="Wu Y.-H."/>
            <person name="Xu X.-W."/>
        </authorList>
    </citation>
    <scope>NUCLEOTIDE SEQUENCE [LARGE SCALE GENOMIC DNA]</scope>
    <source>
        <strain evidence="3 4">DY32-46</strain>
    </source>
</reference>
<accession>A0A346XUB5</accession>
<keyword evidence="3" id="KW-0436">Ligase</keyword>
<dbReference type="RefSeq" id="WP_114590561.1">
    <property type="nucleotide sequence ID" value="NZ_CP031165.1"/>
</dbReference>
<dbReference type="InterPro" id="IPR000873">
    <property type="entry name" value="AMP-dep_synth/lig_dom"/>
</dbReference>
<dbReference type="InterPro" id="IPR042099">
    <property type="entry name" value="ANL_N_sf"/>
</dbReference>
<dbReference type="Pfam" id="PF13193">
    <property type="entry name" value="AMP-binding_C"/>
    <property type="match status" value="1"/>
</dbReference>
<dbReference type="PANTHER" id="PTHR43201:SF32">
    <property type="entry name" value="2-SUCCINYLBENZOATE--COA LIGASE, CHLOROPLASTIC_PEROXISOMAL"/>
    <property type="match status" value="1"/>
</dbReference>
<proteinExistence type="predicted"/>
<dbReference type="InterPro" id="IPR045851">
    <property type="entry name" value="AMP-bd_C_sf"/>
</dbReference>
<dbReference type="SUPFAM" id="SSF56801">
    <property type="entry name" value="Acetyl-CoA synthetase-like"/>
    <property type="match status" value="1"/>
</dbReference>
<feature type="domain" description="AMP-binding enzyme C-terminal" evidence="2">
    <location>
        <begin position="371"/>
        <end position="446"/>
    </location>
</feature>
<keyword evidence="4" id="KW-1185">Reference proteome</keyword>
<dbReference type="AlphaFoldDB" id="A0A346XUB5"/>